<evidence type="ECO:0000313" key="3">
    <source>
        <dbReference type="Proteomes" id="UP001597100"/>
    </source>
</evidence>
<keyword evidence="3" id="KW-1185">Reference proteome</keyword>
<keyword evidence="1" id="KW-0732">Signal</keyword>
<protein>
    <recommendedName>
        <fullName evidence="4">Lipocalin-like protein</fullName>
    </recommendedName>
</protein>
<evidence type="ECO:0000313" key="2">
    <source>
        <dbReference type="EMBL" id="MFD0976831.1"/>
    </source>
</evidence>
<comment type="caution">
    <text evidence="2">The sequence shown here is derived from an EMBL/GenBank/DDBJ whole genome shotgun (WGS) entry which is preliminary data.</text>
</comment>
<name>A0ABW3IFV9_9FLAO</name>
<dbReference type="EMBL" id="JBHTJP010000034">
    <property type="protein sequence ID" value="MFD0976831.1"/>
    <property type="molecule type" value="Genomic_DNA"/>
</dbReference>
<dbReference type="Proteomes" id="UP001597100">
    <property type="component" value="Unassembled WGS sequence"/>
</dbReference>
<gene>
    <name evidence="2" type="ORF">ACFQ1G_08515</name>
</gene>
<accession>A0ABW3IFV9</accession>
<proteinExistence type="predicted"/>
<dbReference type="SUPFAM" id="SSF75011">
    <property type="entry name" value="3-carboxy-cis,cis-mucoante lactonizing enzyme"/>
    <property type="match status" value="1"/>
</dbReference>
<evidence type="ECO:0008006" key="4">
    <source>
        <dbReference type="Google" id="ProtNLM"/>
    </source>
</evidence>
<organism evidence="2 3">
    <name type="scientific">Salinimicrobium gaetbulicola</name>
    <dbReference type="NCBI Taxonomy" id="999702"/>
    <lineage>
        <taxon>Bacteria</taxon>
        <taxon>Pseudomonadati</taxon>
        <taxon>Bacteroidota</taxon>
        <taxon>Flavobacteriia</taxon>
        <taxon>Flavobacteriales</taxon>
        <taxon>Flavobacteriaceae</taxon>
        <taxon>Salinimicrobium</taxon>
    </lineage>
</organism>
<feature type="signal peptide" evidence="1">
    <location>
        <begin position="1"/>
        <end position="28"/>
    </location>
</feature>
<feature type="chain" id="PRO_5047265796" description="Lipocalin-like protein" evidence="1">
    <location>
        <begin position="29"/>
        <end position="687"/>
    </location>
</feature>
<dbReference type="RefSeq" id="WP_380738585.1">
    <property type="nucleotide sequence ID" value="NZ_JBHTJP010000034.1"/>
</dbReference>
<sequence length="687" mass="78212">MKNFFRSPITIASCGLLLVLSLSGCSKDDDSTEDNLYSNALTTAKIDDLQGIWSVYEVKYEGRNTTVPPNAFECPRDFFVFSSNGSYIEFTFSDSYGCPPEVGMTTFSLNNGIIDLEGTTMQMVITSLNSNEFKFKSQIDYDEDGKPEIFVFTARRYQPPAEIDIYSETFRHELVTPHYDKIRLAWQPYIGYNIFDRYEIYRINSGCDKSNASLIGTINERQRDYFIDEDPPVQEEICYFFRLYTSEGLLAESEPLSVNTDYLQVGMVQMEQPILQGLNVTINWEKYTGYYFSHYAIALRNFESGSGAGYREEVIATIQSQEITTYTSELPYFVDPVYTVYVYDIFGNKTMQSIIGGNSHKVEATRPEILPVNSILSFITDPEKSIMYLYTTNSTSGGSKLLSYNYETHSVETEAAKTPVSYPKFGMKIFISNEGKEIFFPEGSHISVYDAETLEYKYYLSVLEESVYFNDVEYLGNGLWAMADEDHLYICSRETNTFRLLSKEAHFTAHQASGNYEIVQLLNREVLVGHRNEPTSLRYIVENDGMLTGRTNVNLPLKPQWQNGVEFSESLKLLVNFEDRSIWSTTDFSQVNKFDAPLLPTSLSSDGNSVLGSFNHPSGFTDGSTYEKKAQTFDLNTRTVVTYPAKGYPHFVFKDHLGRIMSISSGLVKKDLKSTSPRPDLFMEKLD</sequence>
<dbReference type="PROSITE" id="PS51257">
    <property type="entry name" value="PROKAR_LIPOPROTEIN"/>
    <property type="match status" value="1"/>
</dbReference>
<evidence type="ECO:0000256" key="1">
    <source>
        <dbReference type="SAM" id="SignalP"/>
    </source>
</evidence>
<reference evidence="3" key="1">
    <citation type="journal article" date="2019" name="Int. J. Syst. Evol. Microbiol.">
        <title>The Global Catalogue of Microorganisms (GCM) 10K type strain sequencing project: providing services to taxonomists for standard genome sequencing and annotation.</title>
        <authorList>
            <consortium name="The Broad Institute Genomics Platform"/>
            <consortium name="The Broad Institute Genome Sequencing Center for Infectious Disease"/>
            <person name="Wu L."/>
            <person name="Ma J."/>
        </authorList>
    </citation>
    <scope>NUCLEOTIDE SEQUENCE [LARGE SCALE GENOMIC DNA]</scope>
    <source>
        <strain evidence="3">CCUG 60898</strain>
    </source>
</reference>